<comment type="caution">
    <text evidence="2">The sequence shown here is derived from an EMBL/GenBank/DDBJ whole genome shotgun (WGS) entry which is preliminary data.</text>
</comment>
<dbReference type="HAMAP" id="MF_00634">
    <property type="entry name" value="UPF0235"/>
    <property type="match status" value="1"/>
</dbReference>
<dbReference type="Proteomes" id="UP000243498">
    <property type="component" value="Unassembled WGS sequence"/>
</dbReference>
<evidence type="ECO:0000313" key="2">
    <source>
        <dbReference type="EMBL" id="OAA49589.1"/>
    </source>
</evidence>
<reference evidence="2 3" key="1">
    <citation type="journal article" date="2016" name="Genome Biol. Evol.">
        <title>Divergent and convergent evolution of fungal pathogenicity.</title>
        <authorList>
            <person name="Shang Y."/>
            <person name="Xiao G."/>
            <person name="Zheng P."/>
            <person name="Cen K."/>
            <person name="Zhan S."/>
            <person name="Wang C."/>
        </authorList>
    </citation>
    <scope>NUCLEOTIDE SEQUENCE [LARGE SCALE GENOMIC DNA]</scope>
    <source>
        <strain evidence="2 3">RCEF 4871</strain>
    </source>
</reference>
<dbReference type="OMA" id="TIYIHCH"/>
<gene>
    <name evidence="2" type="ORF">NOR_01512</name>
</gene>
<dbReference type="AlphaFoldDB" id="A0A167IYP5"/>
<dbReference type="GO" id="GO:0005737">
    <property type="term" value="C:cytoplasm"/>
    <property type="evidence" value="ECO:0007669"/>
    <property type="project" value="TreeGrafter"/>
</dbReference>
<dbReference type="SUPFAM" id="SSF69786">
    <property type="entry name" value="YggU-like"/>
    <property type="match status" value="1"/>
</dbReference>
<dbReference type="OrthoDB" id="244097at2759"/>
<dbReference type="Gene3D" id="3.30.1200.10">
    <property type="entry name" value="YggU-like"/>
    <property type="match status" value="1"/>
</dbReference>
<dbReference type="STRING" id="1081105.A0A167IYP5"/>
<dbReference type="InterPro" id="IPR003746">
    <property type="entry name" value="DUF167"/>
</dbReference>
<name>A0A167IYP5_METRR</name>
<evidence type="ECO:0000256" key="1">
    <source>
        <dbReference type="ARBA" id="ARBA00010364"/>
    </source>
</evidence>
<comment type="similarity">
    <text evidence="1">Belongs to the UPF0235 family.</text>
</comment>
<dbReference type="InterPro" id="IPR036591">
    <property type="entry name" value="YggU-like_sf"/>
</dbReference>
<dbReference type="Pfam" id="PF02594">
    <property type="entry name" value="DUF167"/>
    <property type="match status" value="1"/>
</dbReference>
<proteinExistence type="inferred from homology"/>
<accession>A0A167IYP5</accession>
<protein>
    <submittedName>
        <fullName evidence="2">DUF167 domain protein</fullName>
    </submittedName>
</protein>
<dbReference type="PANTHER" id="PTHR13420:SF7">
    <property type="entry name" value="UPF0235 PROTEIN C15ORF40"/>
    <property type="match status" value="1"/>
</dbReference>
<dbReference type="EMBL" id="AZHC01000003">
    <property type="protein sequence ID" value="OAA49589.1"/>
    <property type="molecule type" value="Genomic_DNA"/>
</dbReference>
<dbReference type="NCBIfam" id="TIGR00251">
    <property type="entry name" value="DUF167 family protein"/>
    <property type="match status" value="1"/>
</dbReference>
<organism evidence="2 3">
    <name type="scientific">Metarhizium rileyi (strain RCEF 4871)</name>
    <name type="common">Nomuraea rileyi</name>
    <dbReference type="NCBI Taxonomy" id="1649241"/>
    <lineage>
        <taxon>Eukaryota</taxon>
        <taxon>Fungi</taxon>
        <taxon>Dikarya</taxon>
        <taxon>Ascomycota</taxon>
        <taxon>Pezizomycotina</taxon>
        <taxon>Sordariomycetes</taxon>
        <taxon>Hypocreomycetidae</taxon>
        <taxon>Hypocreales</taxon>
        <taxon>Clavicipitaceae</taxon>
        <taxon>Metarhizium</taxon>
    </lineage>
</organism>
<dbReference type="SMART" id="SM01152">
    <property type="entry name" value="DUF167"/>
    <property type="match status" value="1"/>
</dbReference>
<evidence type="ECO:0000313" key="3">
    <source>
        <dbReference type="Proteomes" id="UP000243498"/>
    </source>
</evidence>
<sequence length="117" mass="12582">MATPAAVRFIASKPGSLSVGLVQLQLRVKAGASKDREGILAVTDRAVELCVAARPRHGEANEAVVQVLSNATGIPKSQFRFVHGSKSRDKIVVIGDIKRDGLEYTETVIRLLHKASH</sequence>
<keyword evidence="3" id="KW-1185">Reference proteome</keyword>
<dbReference type="PANTHER" id="PTHR13420">
    <property type="entry name" value="UPF0235 PROTEIN C15ORF40"/>
    <property type="match status" value="1"/>
</dbReference>